<dbReference type="Proteomes" id="UP000789704">
    <property type="component" value="Unassembled WGS sequence"/>
</dbReference>
<proteinExistence type="predicted"/>
<dbReference type="RefSeq" id="WP_228882502.1">
    <property type="nucleotide sequence ID" value="NZ_CAJQZC010000011.1"/>
</dbReference>
<evidence type="ECO:0000313" key="2">
    <source>
        <dbReference type="Proteomes" id="UP000789704"/>
    </source>
</evidence>
<evidence type="ECO:0000313" key="1">
    <source>
        <dbReference type="EMBL" id="CAG4919224.1"/>
    </source>
</evidence>
<sequence>MDKKYDAIAEDKKEDARRAPRQLTALLLNFSGDPSMLEDHLDGRREAMYILLSDLSIKVEAALVEALND</sequence>
<reference evidence="1" key="1">
    <citation type="submission" date="2021-04" db="EMBL/GenBank/DDBJ databases">
        <authorList>
            <person name="Vanwijnsberghe S."/>
        </authorList>
    </citation>
    <scope>NUCLEOTIDE SEQUENCE</scope>
    <source>
        <strain evidence="1">LMG 31841</strain>
    </source>
</reference>
<protein>
    <submittedName>
        <fullName evidence="1">Uncharacterized protein</fullName>
    </submittedName>
</protein>
<comment type="caution">
    <text evidence="1">The sequence shown here is derived from an EMBL/GenBank/DDBJ whole genome shotgun (WGS) entry which is preliminary data.</text>
</comment>
<gene>
    <name evidence="1" type="ORF">LMG31841_04856</name>
</gene>
<dbReference type="AlphaFoldDB" id="A0A9N8S1K0"/>
<organism evidence="1 2">
    <name type="scientific">Paraburkholderia saeva</name>
    <dbReference type="NCBI Taxonomy" id="2777537"/>
    <lineage>
        <taxon>Bacteria</taxon>
        <taxon>Pseudomonadati</taxon>
        <taxon>Pseudomonadota</taxon>
        <taxon>Betaproteobacteria</taxon>
        <taxon>Burkholderiales</taxon>
        <taxon>Burkholderiaceae</taxon>
        <taxon>Paraburkholderia</taxon>
    </lineage>
</organism>
<name>A0A9N8S1K0_9BURK</name>
<keyword evidence="2" id="KW-1185">Reference proteome</keyword>
<dbReference type="EMBL" id="CAJQZC010000011">
    <property type="protein sequence ID" value="CAG4919224.1"/>
    <property type="molecule type" value="Genomic_DNA"/>
</dbReference>
<accession>A0A9N8S1K0</accession>